<feature type="compositionally biased region" description="Low complexity" evidence="1">
    <location>
        <begin position="1"/>
        <end position="20"/>
    </location>
</feature>
<protein>
    <submittedName>
        <fullName evidence="4">Putative membrane protein</fullName>
    </submittedName>
</protein>
<keyword evidence="2" id="KW-1133">Transmembrane helix</keyword>
<dbReference type="Pfam" id="PF07786">
    <property type="entry name" value="HGSNAT_cat"/>
    <property type="match status" value="1"/>
</dbReference>
<feature type="domain" description="Heparan-alpha-glucosaminide N-acetyltransferase catalytic" evidence="3">
    <location>
        <begin position="44"/>
        <end position="229"/>
    </location>
</feature>
<dbReference type="Proteomes" id="UP000553888">
    <property type="component" value="Unassembled WGS sequence"/>
</dbReference>
<feature type="transmembrane region" description="Helical" evidence="2">
    <location>
        <begin position="306"/>
        <end position="327"/>
    </location>
</feature>
<reference evidence="4 5" key="1">
    <citation type="submission" date="2020-07" db="EMBL/GenBank/DDBJ databases">
        <title>Sequencing the genomes of 1000 actinobacteria strains.</title>
        <authorList>
            <person name="Klenk H.-P."/>
        </authorList>
    </citation>
    <scope>NUCLEOTIDE SEQUENCE [LARGE SCALE GENOMIC DNA]</scope>
    <source>
        <strain evidence="4 5">DSM 23141</strain>
    </source>
</reference>
<feature type="transmembrane region" description="Helical" evidence="2">
    <location>
        <begin position="45"/>
        <end position="66"/>
    </location>
</feature>
<feature type="transmembrane region" description="Helical" evidence="2">
    <location>
        <begin position="234"/>
        <end position="254"/>
    </location>
</feature>
<keyword evidence="5" id="KW-1185">Reference proteome</keyword>
<evidence type="ECO:0000259" key="3">
    <source>
        <dbReference type="Pfam" id="PF07786"/>
    </source>
</evidence>
<evidence type="ECO:0000256" key="2">
    <source>
        <dbReference type="SAM" id="Phobius"/>
    </source>
</evidence>
<organism evidence="4 5">
    <name type="scientific">Schumannella luteola</name>
    <dbReference type="NCBI Taxonomy" id="472059"/>
    <lineage>
        <taxon>Bacteria</taxon>
        <taxon>Bacillati</taxon>
        <taxon>Actinomycetota</taxon>
        <taxon>Actinomycetes</taxon>
        <taxon>Micrococcales</taxon>
        <taxon>Microbacteriaceae</taxon>
        <taxon>Schumannella</taxon>
    </lineage>
</organism>
<comment type="caution">
    <text evidence="4">The sequence shown here is derived from an EMBL/GenBank/DDBJ whole genome shotgun (WGS) entry which is preliminary data.</text>
</comment>
<feature type="transmembrane region" description="Helical" evidence="2">
    <location>
        <begin position="72"/>
        <end position="94"/>
    </location>
</feature>
<evidence type="ECO:0000256" key="1">
    <source>
        <dbReference type="SAM" id="MobiDB-lite"/>
    </source>
</evidence>
<accession>A0A852YJX2</accession>
<evidence type="ECO:0000313" key="4">
    <source>
        <dbReference type="EMBL" id="NYG99458.1"/>
    </source>
</evidence>
<name>A0A852YJX2_9MICO</name>
<dbReference type="AlphaFoldDB" id="A0A852YJX2"/>
<feature type="region of interest" description="Disordered" evidence="1">
    <location>
        <begin position="1"/>
        <end position="35"/>
    </location>
</feature>
<keyword evidence="2" id="KW-0472">Membrane</keyword>
<feature type="transmembrane region" description="Helical" evidence="2">
    <location>
        <begin position="348"/>
        <end position="375"/>
    </location>
</feature>
<dbReference type="RefSeq" id="WP_179567673.1">
    <property type="nucleotide sequence ID" value="NZ_JACBZY010000001.1"/>
</dbReference>
<dbReference type="EMBL" id="JACBZY010000001">
    <property type="protein sequence ID" value="NYG99458.1"/>
    <property type="molecule type" value="Genomic_DNA"/>
</dbReference>
<feature type="transmembrane region" description="Helical" evidence="2">
    <location>
        <begin position="395"/>
        <end position="420"/>
    </location>
</feature>
<feature type="transmembrane region" description="Helical" evidence="2">
    <location>
        <begin position="196"/>
        <end position="222"/>
    </location>
</feature>
<sequence>MTADAPAPAAAAPDQTAHDAVTSPAPPAQADVISPSTGRASTARLIAIDIARFIAIVGMMGNHLALGYFEPLTVAVSGFPSTLFAVLGGVSAVLSTRKYVENGQRLAASLSLAARGAVVGLIGVALGLTPTFVAVVLVYYGVGMIVTAVLLHLPSPVLLALAAALAVGGPHLNLLVHDVAQLDTLGELSYADPFQFLRSVAFTGTYPVITWLAYMLAGVLAARVLLNPERLRSAVRLVAVGAGMLAAAIAADLISRPAVLDAIMAKGLERGEAEYLVTGDGFGAPIDSSWVALVNAAPHTGSTGDIVRTVGAALLLIGVLVAIGELWRRRVAATSLNAAAERARRVPLLLRPIAAAGSAPLTLYTLHILATAAITTLITQDLGFDVFGGSGQAPWWLMGPGAWGVHVLAALAFGVVLAIVKRRGPLEALASLVARAAARLG</sequence>
<keyword evidence="2" id="KW-0812">Transmembrane</keyword>
<proteinExistence type="predicted"/>
<dbReference type="InterPro" id="IPR012429">
    <property type="entry name" value="HGSNAT_cat"/>
</dbReference>
<gene>
    <name evidence="4" type="ORF">BJ979_002084</name>
</gene>
<evidence type="ECO:0000313" key="5">
    <source>
        <dbReference type="Proteomes" id="UP000553888"/>
    </source>
</evidence>